<dbReference type="SUPFAM" id="SSF51695">
    <property type="entry name" value="PLC-like phosphodiesterases"/>
    <property type="match status" value="1"/>
</dbReference>
<feature type="domain" description="GP-PDE" evidence="1">
    <location>
        <begin position="37"/>
        <end position="252"/>
    </location>
</feature>
<comment type="caution">
    <text evidence="2">The sequence shown here is derived from an EMBL/GenBank/DDBJ whole genome shotgun (WGS) entry which is preliminary data.</text>
</comment>
<dbReference type="GO" id="GO:0006629">
    <property type="term" value="P:lipid metabolic process"/>
    <property type="evidence" value="ECO:0007669"/>
    <property type="project" value="InterPro"/>
</dbReference>
<evidence type="ECO:0000259" key="1">
    <source>
        <dbReference type="PROSITE" id="PS51704"/>
    </source>
</evidence>
<dbReference type="GO" id="GO:0008081">
    <property type="term" value="F:phosphoric diester hydrolase activity"/>
    <property type="evidence" value="ECO:0007669"/>
    <property type="project" value="InterPro"/>
</dbReference>
<dbReference type="AlphaFoldDB" id="A0A537JNB0"/>
<protein>
    <submittedName>
        <fullName evidence="2">Glycerophosphodiester phosphodiesterase</fullName>
    </submittedName>
</protein>
<dbReference type="Proteomes" id="UP000320048">
    <property type="component" value="Unassembled WGS sequence"/>
</dbReference>
<reference evidence="2 3" key="1">
    <citation type="journal article" date="2019" name="Nat. Microbiol.">
        <title>Mediterranean grassland soil C-N compound turnover is dependent on rainfall and depth, and is mediated by genomically divergent microorganisms.</title>
        <authorList>
            <person name="Diamond S."/>
            <person name="Andeer P.F."/>
            <person name="Li Z."/>
            <person name="Crits-Christoph A."/>
            <person name="Burstein D."/>
            <person name="Anantharaman K."/>
            <person name="Lane K.R."/>
            <person name="Thomas B.C."/>
            <person name="Pan C."/>
            <person name="Northen T.R."/>
            <person name="Banfield J.F."/>
        </authorList>
    </citation>
    <scope>NUCLEOTIDE SEQUENCE [LARGE SCALE GENOMIC DNA]</scope>
    <source>
        <strain evidence="2">NP_7</strain>
    </source>
</reference>
<gene>
    <name evidence="2" type="ORF">E6H04_00275</name>
</gene>
<dbReference type="PANTHER" id="PTHR46211">
    <property type="entry name" value="GLYCEROPHOSPHORYL DIESTER PHOSPHODIESTERASE"/>
    <property type="match status" value="1"/>
</dbReference>
<dbReference type="InterPro" id="IPR017946">
    <property type="entry name" value="PLC-like_Pdiesterase_TIM-brl"/>
</dbReference>
<evidence type="ECO:0000313" key="3">
    <source>
        <dbReference type="Proteomes" id="UP000320048"/>
    </source>
</evidence>
<dbReference type="PANTHER" id="PTHR46211:SF1">
    <property type="entry name" value="GLYCEROPHOSPHODIESTER PHOSPHODIESTERASE, CYTOPLASMIC"/>
    <property type="match status" value="1"/>
</dbReference>
<sequence length="252" mass="27313">MVAPAPPRRGWAARASKDALVDGGVARGSRFLVKGRTLGVAHRGASRYAPENTLAAFRLALEHGVPAVECDVRRTQDGHLVVIHDPAVDRTTDGRGAVGSLTLEPLRRLDAGRWFGPEFAGERIPLLEEVLEAVRGRALIQIEIKNDPAPSEGIEQQVAGALRDHGMEDEALVMSFDHRIIRELRSAAPRIAACVQWGYLDRDVVDSAHRAGLGVFVWTVDDEQAIGRCRDLGVDGITSNDTRLLTRLLGGA</sequence>
<dbReference type="EMBL" id="VBAO01000008">
    <property type="protein sequence ID" value="TMI84999.1"/>
    <property type="molecule type" value="Genomic_DNA"/>
</dbReference>
<name>A0A537JNB0_9BACT</name>
<dbReference type="Pfam" id="PF03009">
    <property type="entry name" value="GDPD"/>
    <property type="match status" value="2"/>
</dbReference>
<evidence type="ECO:0000313" key="2">
    <source>
        <dbReference type="EMBL" id="TMI84999.1"/>
    </source>
</evidence>
<accession>A0A537JNB0</accession>
<proteinExistence type="predicted"/>
<dbReference type="PROSITE" id="PS51704">
    <property type="entry name" value="GP_PDE"/>
    <property type="match status" value="1"/>
</dbReference>
<dbReference type="Gene3D" id="3.20.20.190">
    <property type="entry name" value="Phosphatidylinositol (PI) phosphodiesterase"/>
    <property type="match status" value="1"/>
</dbReference>
<dbReference type="InterPro" id="IPR030395">
    <property type="entry name" value="GP_PDE_dom"/>
</dbReference>
<organism evidence="2 3">
    <name type="scientific">Candidatus Segetimicrobium genomatis</name>
    <dbReference type="NCBI Taxonomy" id="2569760"/>
    <lineage>
        <taxon>Bacteria</taxon>
        <taxon>Bacillati</taxon>
        <taxon>Candidatus Sysuimicrobiota</taxon>
        <taxon>Candidatus Sysuimicrobiia</taxon>
        <taxon>Candidatus Sysuimicrobiales</taxon>
        <taxon>Candidatus Segetimicrobiaceae</taxon>
        <taxon>Candidatus Segetimicrobium</taxon>
    </lineage>
</organism>